<dbReference type="PANTHER" id="PTHR33969">
    <property type="entry name" value="SEGREGATION AND CONDENSATION PROTEIN A"/>
    <property type="match status" value="1"/>
</dbReference>
<dbReference type="Proteomes" id="UP000010824">
    <property type="component" value="Chromosome"/>
</dbReference>
<evidence type="ECO:0000313" key="3">
    <source>
        <dbReference type="Proteomes" id="UP000010824"/>
    </source>
</evidence>
<sequence>MAEEERGRRSEAPTPSPEEEGLSGPPGQQPDKQPEEPVEDPPLQSPVPAAMEDPVEILVGLAERGEIDPWNIDIIEVTDRFLSELERRRELNLQISGRTLFFASTLVRMKSEQLVKIDEPEDSGDGEGDDLFGEFGAGDGEDIDYTGRLGPIERLEHEIQRRLDRKSMRKSPTTLFELITELKNIEKEERRRRRMAEGGRDDYTDSLIDADDVVSIAHEEGFQESSMTRLAEYLEGLEIDEEMTLAELCKRMEWGIPEVYIPLLFLALDGRCSLRQEEFFGDIWVQICRVDAAAPPAESSSE</sequence>
<proteinExistence type="predicted"/>
<reference evidence="3" key="1">
    <citation type="submission" date="2011-12" db="EMBL/GenBank/DDBJ databases">
        <title>Complete sequence of Methanoregula formicicum SMSP.</title>
        <authorList>
            <person name="Lucas S."/>
            <person name="Han J."/>
            <person name="Lapidus A."/>
            <person name="Cheng J.-F."/>
            <person name="Goodwin L."/>
            <person name="Pitluck S."/>
            <person name="Peters L."/>
            <person name="Ovchinnikova G."/>
            <person name="Teshima H."/>
            <person name="Detter J.C."/>
            <person name="Han C."/>
            <person name="Tapia R."/>
            <person name="Land M."/>
            <person name="Hauser L."/>
            <person name="Kyrpides N."/>
            <person name="Ivanova N."/>
            <person name="Pagani I."/>
            <person name="Imachi H."/>
            <person name="Tamaki H."/>
            <person name="Sekiguchi Y."/>
            <person name="Kamagata Y."/>
            <person name="Cadillo-Quiroz H."/>
            <person name="Zinder S."/>
            <person name="Liu W.-T."/>
            <person name="Woyke T."/>
        </authorList>
    </citation>
    <scope>NUCLEOTIDE SEQUENCE [LARGE SCALE GENOMIC DNA]</scope>
    <source>
        <strain evidence="3">DSM 22288 / NBRC 105244 / SMSP</strain>
    </source>
</reference>
<evidence type="ECO:0008006" key="4">
    <source>
        <dbReference type="Google" id="ProtNLM"/>
    </source>
</evidence>
<reference evidence="2 3" key="2">
    <citation type="journal article" date="2014" name="Genome Announc.">
        <title>Complete Genome Sequence of Methanoregula formicica SMSPT, a Mesophilic Hydrogenotrophic Methanogen Isolated from a Methanogenic Upflow Anaerobic Sludge Blanket Reactor.</title>
        <authorList>
            <person name="Yamamoto K."/>
            <person name="Tamaki H."/>
            <person name="Cadillo-Quiroz H."/>
            <person name="Imachi H."/>
            <person name="Kyrpides N."/>
            <person name="Woyke T."/>
            <person name="Goodwin L."/>
            <person name="Zinder S.H."/>
            <person name="Kamagata Y."/>
            <person name="Liu W.T."/>
        </authorList>
    </citation>
    <scope>NUCLEOTIDE SEQUENCE [LARGE SCALE GENOMIC DNA]</scope>
    <source>
        <strain evidence="3">DSM 22288 / NBRC 105244 / SMSP</strain>
    </source>
</reference>
<dbReference type="GeneID" id="14309206"/>
<dbReference type="RefSeq" id="WP_015284567.1">
    <property type="nucleotide sequence ID" value="NC_019943.1"/>
</dbReference>
<dbReference type="EMBL" id="CP003167">
    <property type="protein sequence ID" value="AGB01603.1"/>
    <property type="molecule type" value="Genomic_DNA"/>
</dbReference>
<organism evidence="2 3">
    <name type="scientific">Methanoregula formicica (strain DSM 22288 / NBRC 105244 / SMSP)</name>
    <dbReference type="NCBI Taxonomy" id="593750"/>
    <lineage>
        <taxon>Archaea</taxon>
        <taxon>Methanobacteriati</taxon>
        <taxon>Methanobacteriota</taxon>
        <taxon>Stenosarchaea group</taxon>
        <taxon>Methanomicrobia</taxon>
        <taxon>Methanomicrobiales</taxon>
        <taxon>Methanoregulaceae</taxon>
        <taxon>Methanoregula</taxon>
    </lineage>
</organism>
<dbReference type="KEGG" id="mfo:Metfor_0533"/>
<accession>L0HE58</accession>
<name>L0HE58_METFS</name>
<dbReference type="STRING" id="593750.Metfor_0533"/>
<dbReference type="PANTHER" id="PTHR33969:SF2">
    <property type="entry name" value="SEGREGATION AND CONDENSATION PROTEIN A"/>
    <property type="match status" value="1"/>
</dbReference>
<dbReference type="eggNOG" id="arCOG02610">
    <property type="taxonomic scope" value="Archaea"/>
</dbReference>
<dbReference type="HOGENOM" id="CLU_070251_1_1_2"/>
<dbReference type="Gene3D" id="1.10.10.580">
    <property type="entry name" value="Structural maintenance of chromosome 1. Chain E"/>
    <property type="match status" value="1"/>
</dbReference>
<gene>
    <name evidence="2" type="ordered locus">Metfor_0533</name>
</gene>
<protein>
    <recommendedName>
        <fullName evidence="4">Segregation and condensation protein A</fullName>
    </recommendedName>
</protein>
<dbReference type="InterPro" id="IPR023093">
    <property type="entry name" value="ScpA-like_C"/>
</dbReference>
<feature type="region of interest" description="Disordered" evidence="1">
    <location>
        <begin position="1"/>
        <end position="48"/>
    </location>
</feature>
<evidence type="ECO:0000313" key="2">
    <source>
        <dbReference type="EMBL" id="AGB01603.1"/>
    </source>
</evidence>
<feature type="compositionally biased region" description="Basic and acidic residues" evidence="1">
    <location>
        <begin position="1"/>
        <end position="11"/>
    </location>
</feature>
<keyword evidence="3" id="KW-1185">Reference proteome</keyword>
<dbReference type="Gene3D" id="6.10.250.2410">
    <property type="match status" value="1"/>
</dbReference>
<dbReference type="InterPro" id="IPR003768">
    <property type="entry name" value="ScpA"/>
</dbReference>
<dbReference type="InParanoid" id="L0HE58"/>
<dbReference type="Pfam" id="PF02616">
    <property type="entry name" value="SMC_ScpA"/>
    <property type="match status" value="1"/>
</dbReference>
<evidence type="ECO:0000256" key="1">
    <source>
        <dbReference type="SAM" id="MobiDB-lite"/>
    </source>
</evidence>
<dbReference type="AlphaFoldDB" id="L0HE58"/>